<dbReference type="InterPro" id="IPR056784">
    <property type="entry name" value="PSF2_N"/>
</dbReference>
<dbReference type="GO" id="GO:0006260">
    <property type="term" value="P:DNA replication"/>
    <property type="evidence" value="ECO:0007669"/>
    <property type="project" value="UniProtKB-KW"/>
</dbReference>
<protein>
    <submittedName>
        <fullName evidence="1">DNA replication complex GINS protein PSF2</fullName>
    </submittedName>
</protein>
<dbReference type="InterPro" id="IPR007257">
    <property type="entry name" value="GINS_Psf2"/>
</dbReference>
<comment type="caution">
    <text evidence="1">The sequence shown here is derived from an EMBL/GenBank/DDBJ whole genome shotgun (WGS) entry which is preliminary data.</text>
</comment>
<proteinExistence type="predicted"/>
<dbReference type="Gene3D" id="3.40.5.50">
    <property type="match status" value="1"/>
</dbReference>
<dbReference type="PIRSF" id="PIRSF028998">
    <property type="entry name" value="GINS_Psf2_subgr"/>
    <property type="match status" value="1"/>
</dbReference>
<sequence length="179" mass="20778">MEDIKLTMEELEFFSENEKIKIQPLYRIDKIELITGTYGPFNPLRNTTVPLWLAILLVRANRCRIICPSWLTAEYLERLILQEKSPNSKFSVLPENYLLIAKILFEYAENDITNSQLVRRRLQDLVEIRHSKIGLGLQVLNPVQLQMDNLSTAEINSIKPIFKPGFDQLFSLSSVKNQN</sequence>
<dbReference type="GO" id="GO:0007059">
    <property type="term" value="P:chromosome segregation"/>
    <property type="evidence" value="ECO:0007669"/>
    <property type="project" value="UniProtKB-KW"/>
</dbReference>
<dbReference type="Gene3D" id="1.20.58.1020">
    <property type="match status" value="1"/>
</dbReference>
<dbReference type="CDD" id="cd21694">
    <property type="entry name" value="GINS_B_Psf2"/>
    <property type="match status" value="1"/>
</dbReference>
<dbReference type="GO" id="GO:0000727">
    <property type="term" value="P:double-strand break repair via break-induced replication"/>
    <property type="evidence" value="ECO:0007669"/>
    <property type="project" value="TreeGrafter"/>
</dbReference>
<dbReference type="Pfam" id="PF25005">
    <property type="entry name" value="PSF2_N"/>
    <property type="match status" value="1"/>
</dbReference>
<dbReference type="PANTHER" id="PTHR12772">
    <property type="entry name" value="DNA REPLICATION COMPLEX GINS PROTEIN PSF2"/>
    <property type="match status" value="1"/>
</dbReference>
<dbReference type="Pfam" id="PF05916">
    <property type="entry name" value="Sld5"/>
    <property type="match status" value="1"/>
</dbReference>
<dbReference type="SUPFAM" id="SSF158573">
    <property type="entry name" value="GINS helical bundle-like"/>
    <property type="match status" value="1"/>
</dbReference>
<dbReference type="STRING" id="133412.A0A1R1Y995"/>
<dbReference type="SUPFAM" id="SSF160059">
    <property type="entry name" value="PriA/YqbF domain"/>
    <property type="match status" value="1"/>
</dbReference>
<evidence type="ECO:0000313" key="1">
    <source>
        <dbReference type="EMBL" id="OMJ21310.1"/>
    </source>
</evidence>
<dbReference type="InterPro" id="IPR036224">
    <property type="entry name" value="GINS_bundle-like_dom_sf"/>
</dbReference>
<keyword evidence="2" id="KW-1185">Reference proteome</keyword>
<reference evidence="2" key="1">
    <citation type="submission" date="2017-01" db="EMBL/GenBank/DDBJ databases">
        <authorList>
            <person name="Wang Y."/>
            <person name="White M."/>
            <person name="Kvist S."/>
            <person name="Moncalvo J.-M."/>
        </authorList>
    </citation>
    <scope>NUCLEOTIDE SEQUENCE [LARGE SCALE GENOMIC DNA]</scope>
    <source>
        <strain evidence="2">ID-206-W2</strain>
    </source>
</reference>
<dbReference type="InterPro" id="IPR021151">
    <property type="entry name" value="GINS_A"/>
</dbReference>
<dbReference type="GO" id="GO:0000811">
    <property type="term" value="C:GINS complex"/>
    <property type="evidence" value="ECO:0007669"/>
    <property type="project" value="TreeGrafter"/>
</dbReference>
<dbReference type="Proteomes" id="UP000187429">
    <property type="component" value="Unassembled WGS sequence"/>
</dbReference>
<organism evidence="1 2">
    <name type="scientific">Smittium culicis</name>
    <dbReference type="NCBI Taxonomy" id="133412"/>
    <lineage>
        <taxon>Eukaryota</taxon>
        <taxon>Fungi</taxon>
        <taxon>Fungi incertae sedis</taxon>
        <taxon>Zoopagomycota</taxon>
        <taxon>Kickxellomycotina</taxon>
        <taxon>Harpellomycetes</taxon>
        <taxon>Harpellales</taxon>
        <taxon>Legeriomycetaceae</taxon>
        <taxon>Smittium</taxon>
    </lineage>
</organism>
<accession>A0A1R1Y392</accession>
<dbReference type="PANTHER" id="PTHR12772:SF0">
    <property type="entry name" value="DNA REPLICATION COMPLEX GINS PROTEIN PSF2"/>
    <property type="match status" value="1"/>
</dbReference>
<gene>
    <name evidence="1" type="ORF">AYI69_g5864</name>
</gene>
<name>A0A1R1Y392_9FUNG</name>
<dbReference type="EMBL" id="LSSM01002544">
    <property type="protein sequence ID" value="OMJ21310.1"/>
    <property type="molecule type" value="Genomic_DNA"/>
</dbReference>
<dbReference type="CDD" id="cd11712">
    <property type="entry name" value="GINS_A_psf2"/>
    <property type="match status" value="1"/>
</dbReference>
<dbReference type="OrthoDB" id="1938138at2759"/>
<evidence type="ECO:0000313" key="2">
    <source>
        <dbReference type="Proteomes" id="UP000187429"/>
    </source>
</evidence>